<proteinExistence type="predicted"/>
<dbReference type="CDD" id="cd00200">
    <property type="entry name" value="WD40"/>
    <property type="match status" value="1"/>
</dbReference>
<feature type="region of interest" description="Disordered" evidence="4">
    <location>
        <begin position="34"/>
        <end position="73"/>
    </location>
</feature>
<dbReference type="PROSITE" id="PS50294">
    <property type="entry name" value="WD_REPEATS_REGION"/>
    <property type="match status" value="2"/>
</dbReference>
<dbReference type="PROSITE" id="PS00678">
    <property type="entry name" value="WD_REPEATS_1"/>
    <property type="match status" value="2"/>
</dbReference>
<evidence type="ECO:0000313" key="7">
    <source>
        <dbReference type="Proteomes" id="UP000319383"/>
    </source>
</evidence>
<evidence type="ECO:0000256" key="2">
    <source>
        <dbReference type="ARBA" id="ARBA00022737"/>
    </source>
</evidence>
<organism evidence="6 7">
    <name type="scientific">Symmachiella dynata</name>
    <dbReference type="NCBI Taxonomy" id="2527995"/>
    <lineage>
        <taxon>Bacteria</taxon>
        <taxon>Pseudomonadati</taxon>
        <taxon>Planctomycetota</taxon>
        <taxon>Planctomycetia</taxon>
        <taxon>Planctomycetales</taxon>
        <taxon>Planctomycetaceae</taxon>
        <taxon>Symmachiella</taxon>
    </lineage>
</organism>
<dbReference type="RefSeq" id="WP_145379871.1">
    <property type="nucleotide sequence ID" value="NZ_CP036276.1"/>
</dbReference>
<dbReference type="PROSITE" id="PS50082">
    <property type="entry name" value="WD_REPEATS_2"/>
    <property type="match status" value="2"/>
</dbReference>
<name>A0A517ZXE5_9PLAN</name>
<evidence type="ECO:0000256" key="5">
    <source>
        <dbReference type="SAM" id="SignalP"/>
    </source>
</evidence>
<keyword evidence="1 3" id="KW-0853">WD repeat</keyword>
<feature type="chain" id="PRO_5022119433" evidence="5">
    <location>
        <begin position="33"/>
        <end position="617"/>
    </location>
</feature>
<feature type="repeat" description="WD" evidence="3">
    <location>
        <begin position="169"/>
        <end position="210"/>
    </location>
</feature>
<dbReference type="Pfam" id="PF00400">
    <property type="entry name" value="WD40"/>
    <property type="match status" value="3"/>
</dbReference>
<accession>A0A517ZXE5</accession>
<protein>
    <submittedName>
        <fullName evidence="6">WD domain, G-beta repeat</fullName>
    </submittedName>
</protein>
<evidence type="ECO:0000256" key="4">
    <source>
        <dbReference type="SAM" id="MobiDB-lite"/>
    </source>
</evidence>
<dbReference type="SMART" id="SM00320">
    <property type="entry name" value="WD40"/>
    <property type="match status" value="6"/>
</dbReference>
<keyword evidence="5" id="KW-0732">Signal</keyword>
<dbReference type="Proteomes" id="UP000319383">
    <property type="component" value="Chromosome"/>
</dbReference>
<feature type="signal peptide" evidence="5">
    <location>
        <begin position="1"/>
        <end position="32"/>
    </location>
</feature>
<feature type="compositionally biased region" description="Low complexity" evidence="4">
    <location>
        <begin position="37"/>
        <end position="46"/>
    </location>
</feature>
<reference evidence="6 7" key="1">
    <citation type="submission" date="2019-02" db="EMBL/GenBank/DDBJ databases">
        <title>Deep-cultivation of Planctomycetes and their phenomic and genomic characterization uncovers novel biology.</title>
        <authorList>
            <person name="Wiegand S."/>
            <person name="Jogler M."/>
            <person name="Boedeker C."/>
            <person name="Pinto D."/>
            <person name="Vollmers J."/>
            <person name="Rivas-Marin E."/>
            <person name="Kohn T."/>
            <person name="Peeters S.H."/>
            <person name="Heuer A."/>
            <person name="Rast P."/>
            <person name="Oberbeckmann S."/>
            <person name="Bunk B."/>
            <person name="Jeske O."/>
            <person name="Meyerdierks A."/>
            <person name="Storesund J.E."/>
            <person name="Kallscheuer N."/>
            <person name="Luecker S."/>
            <person name="Lage O.M."/>
            <person name="Pohl T."/>
            <person name="Merkel B.J."/>
            <person name="Hornburger P."/>
            <person name="Mueller R.-W."/>
            <person name="Bruemmer F."/>
            <person name="Labrenz M."/>
            <person name="Spormann A.M."/>
            <person name="Op den Camp H."/>
            <person name="Overmann J."/>
            <person name="Amann R."/>
            <person name="Jetten M.S.M."/>
            <person name="Mascher T."/>
            <person name="Medema M.H."/>
            <person name="Devos D.P."/>
            <person name="Kaster A.-K."/>
            <person name="Ovreas L."/>
            <person name="Rohde M."/>
            <person name="Galperin M.Y."/>
            <person name="Jogler C."/>
        </authorList>
    </citation>
    <scope>NUCLEOTIDE SEQUENCE [LARGE SCALE GENOMIC DNA]</scope>
    <source>
        <strain evidence="6 7">Mal52</strain>
    </source>
</reference>
<dbReference type="EMBL" id="CP036276">
    <property type="protein sequence ID" value="QDU47164.1"/>
    <property type="molecule type" value="Genomic_DNA"/>
</dbReference>
<evidence type="ECO:0000256" key="3">
    <source>
        <dbReference type="PROSITE-ProRule" id="PRU00221"/>
    </source>
</evidence>
<dbReference type="PROSITE" id="PS51257">
    <property type="entry name" value="PROKAR_LIPOPROTEIN"/>
    <property type="match status" value="1"/>
</dbReference>
<keyword evidence="7" id="KW-1185">Reference proteome</keyword>
<dbReference type="InterPro" id="IPR015943">
    <property type="entry name" value="WD40/YVTN_repeat-like_dom_sf"/>
</dbReference>
<dbReference type="InterPro" id="IPR001680">
    <property type="entry name" value="WD40_rpt"/>
</dbReference>
<dbReference type="InterPro" id="IPR019775">
    <property type="entry name" value="WD40_repeat_CS"/>
</dbReference>
<sequence precursor="true">MKTYLCAMFRQQVWVLLLAVLVSVSITGCGGADEDATTTPATESSSNNQAPLPAKADASSDAEPSPPAGEPFEPLELLSTMVLQEYSLGAFTFAPDSTTFVTGGGEPKVWRIGDEEPLHIFEGLYPLTGTIVEADTLAISANGKLLAIGGGDGLVHLFDFENNELLHSIEANEAGIVSVAFSQDGKRLVSSGYDGLVKTWDTETAEPLAVINTESQKAVRSDITPDGKTVLSAGDEVFLWNAESGDQLGALGLSEPRAVFVREAKFTADGKQVVTADLTVDFENAALVWAVDTRKIIATLKHEFGVGAVSFSPDGKLLATGDMDTQAQIWDIAAQKSLQTIIEEGNTVDEVAWSPDGKLLAIVSDGTIRFYGRPGTIKTSAAKPQDSSTEPPLEADTVGVPTDEPETPAPPTVKLPEAATMEQLVAMLDLKKFPRIEGGDYQTTEKNNIGYLAPLTIPEAREFYREKLSAAGWQEREQSVAALDTDQSWLRIYEKEGYLLRLYFNTLGDSVEGQKTSVEFLHMGNIDTRKLPAPAGGEATFETPEFTSYTTDIDPDEALENCRRQITALGWKEESVQKSNFGAAITFVQNAITLTARIQPGTGGQTLVMYDVAAHAK</sequence>
<dbReference type="SUPFAM" id="SSF50998">
    <property type="entry name" value="Quinoprotein alcohol dehydrogenase-like"/>
    <property type="match status" value="1"/>
</dbReference>
<dbReference type="Gene3D" id="2.130.10.10">
    <property type="entry name" value="YVTN repeat-like/Quinoprotein amine dehydrogenase"/>
    <property type="match status" value="2"/>
</dbReference>
<gene>
    <name evidence="6" type="ORF">Mal52_56920</name>
</gene>
<keyword evidence="2" id="KW-0677">Repeat</keyword>
<evidence type="ECO:0000256" key="1">
    <source>
        <dbReference type="ARBA" id="ARBA00022574"/>
    </source>
</evidence>
<dbReference type="AlphaFoldDB" id="A0A517ZXE5"/>
<dbReference type="PANTHER" id="PTHR19848:SF8">
    <property type="entry name" value="F-BOX AND WD REPEAT DOMAIN CONTAINING 7"/>
    <property type="match status" value="1"/>
</dbReference>
<dbReference type="PANTHER" id="PTHR19848">
    <property type="entry name" value="WD40 REPEAT PROTEIN"/>
    <property type="match status" value="1"/>
</dbReference>
<evidence type="ECO:0000313" key="6">
    <source>
        <dbReference type="EMBL" id="QDU47164.1"/>
    </source>
</evidence>
<feature type="region of interest" description="Disordered" evidence="4">
    <location>
        <begin position="376"/>
        <end position="413"/>
    </location>
</feature>
<feature type="repeat" description="WD" evidence="3">
    <location>
        <begin position="299"/>
        <end position="340"/>
    </location>
</feature>
<dbReference type="InterPro" id="IPR011047">
    <property type="entry name" value="Quinoprotein_ADH-like_sf"/>
</dbReference>
<dbReference type="KEGG" id="sdyn:Mal52_56920"/>